<dbReference type="Proteomes" id="UP001562425">
    <property type="component" value="Unassembled WGS sequence"/>
</dbReference>
<sequence length="534" mass="58919">MTYPEWRPGVLLWKNQQNTNETSKSIRSLQSTKRNRCNRSMLELGFLRKLNAVDWYDEKIGKLGSVAYPSSAMTRSWNTIIVLVIFFSSSLVSNNAAPASKPTEAITSTGNGDPQPELTGVDEEVLELEHLKHPPVTAATPPVSSGANTKEEILPQLEKQLEEEAQASASITSSDEDDAGGDDVDDQQEQDQTTTDDNSKLMKLLPGAARLTFGQHYGSDSTTTPTIPKSSATITTTTTTASSQPEEVPNNELEFGSESATQSAQRRGDNAEALLRHSGGQYSAFDMAQYVFWTGDEAGVARAVEELIQKGLMTRENAIKFLRDIRLGIDYLQNTYSNRPFKSARHVKNEDGSTVGSPAEEVTTTTTVAPPTEAVMTNVETTQQVTLAPEILEQTESTQDYDDVVGRLRLADFLYAEYSLEEVIYQLAKVMFVQSLTQGSEPAQHALQKLTEFLESEGVHGRISPTLQKKILDVLLAALADTLAENPELMKAARSALGKHMEKARSAQYIYQANIENFIIIIFQIPQRYTQNQH</sequence>
<dbReference type="AlphaFoldDB" id="A0ABD1DY85"/>
<evidence type="ECO:0000313" key="2">
    <source>
        <dbReference type="EMBL" id="KAL1404712.1"/>
    </source>
</evidence>
<feature type="compositionally biased region" description="Low complexity" evidence="1">
    <location>
        <begin position="221"/>
        <end position="243"/>
    </location>
</feature>
<name>A0ABD1DY85_CULPP</name>
<protein>
    <submittedName>
        <fullName evidence="2">Uncharacterized protein</fullName>
    </submittedName>
</protein>
<feature type="region of interest" description="Disordered" evidence="1">
    <location>
        <begin position="97"/>
        <end position="118"/>
    </location>
</feature>
<accession>A0ABD1DY85</accession>
<feature type="region of interest" description="Disordered" evidence="1">
    <location>
        <begin position="215"/>
        <end position="251"/>
    </location>
</feature>
<comment type="caution">
    <text evidence="2">The sequence shown here is derived from an EMBL/GenBank/DDBJ whole genome shotgun (WGS) entry which is preliminary data.</text>
</comment>
<keyword evidence="3" id="KW-1185">Reference proteome</keyword>
<gene>
    <name evidence="2" type="ORF">pipiens_005254</name>
</gene>
<feature type="compositionally biased region" description="Acidic residues" evidence="1">
    <location>
        <begin position="174"/>
        <end position="189"/>
    </location>
</feature>
<feature type="region of interest" description="Disordered" evidence="1">
    <location>
        <begin position="163"/>
        <end position="202"/>
    </location>
</feature>
<evidence type="ECO:0000256" key="1">
    <source>
        <dbReference type="SAM" id="MobiDB-lite"/>
    </source>
</evidence>
<evidence type="ECO:0000313" key="3">
    <source>
        <dbReference type="Proteomes" id="UP001562425"/>
    </source>
</evidence>
<organism evidence="2 3">
    <name type="scientific">Culex pipiens pipiens</name>
    <name type="common">Northern house mosquito</name>
    <dbReference type="NCBI Taxonomy" id="38569"/>
    <lineage>
        <taxon>Eukaryota</taxon>
        <taxon>Metazoa</taxon>
        <taxon>Ecdysozoa</taxon>
        <taxon>Arthropoda</taxon>
        <taxon>Hexapoda</taxon>
        <taxon>Insecta</taxon>
        <taxon>Pterygota</taxon>
        <taxon>Neoptera</taxon>
        <taxon>Endopterygota</taxon>
        <taxon>Diptera</taxon>
        <taxon>Nematocera</taxon>
        <taxon>Culicoidea</taxon>
        <taxon>Culicidae</taxon>
        <taxon>Culicinae</taxon>
        <taxon>Culicini</taxon>
        <taxon>Culex</taxon>
        <taxon>Culex</taxon>
    </lineage>
</organism>
<reference evidence="2 3" key="1">
    <citation type="submission" date="2024-05" db="EMBL/GenBank/DDBJ databases">
        <title>Culex pipiens pipiens assembly and annotation.</title>
        <authorList>
            <person name="Alout H."/>
            <person name="Durand T."/>
        </authorList>
    </citation>
    <scope>NUCLEOTIDE SEQUENCE [LARGE SCALE GENOMIC DNA]</scope>
    <source>
        <strain evidence="2">HA-2024</strain>
        <tissue evidence="2">Whole body</tissue>
    </source>
</reference>
<proteinExistence type="predicted"/>
<dbReference type="EMBL" id="JBEHCU010000104">
    <property type="protein sequence ID" value="KAL1404712.1"/>
    <property type="molecule type" value="Genomic_DNA"/>
</dbReference>